<dbReference type="InterPro" id="IPR013762">
    <property type="entry name" value="Integrase-like_cat_sf"/>
</dbReference>
<organism evidence="4 5">
    <name type="scientific">Coraliomargarita algicola</name>
    <dbReference type="NCBI Taxonomy" id="3092156"/>
    <lineage>
        <taxon>Bacteria</taxon>
        <taxon>Pseudomonadati</taxon>
        <taxon>Verrucomicrobiota</taxon>
        <taxon>Opitutia</taxon>
        <taxon>Puniceicoccales</taxon>
        <taxon>Coraliomargaritaceae</taxon>
        <taxon>Coraliomargarita</taxon>
    </lineage>
</organism>
<dbReference type="Proteomes" id="UP001324993">
    <property type="component" value="Chromosome"/>
</dbReference>
<reference evidence="4 5" key="1">
    <citation type="submission" date="2023-11" db="EMBL/GenBank/DDBJ databases">
        <title>Coraliomargarita sp. nov., isolated from marine algae.</title>
        <authorList>
            <person name="Lee J.K."/>
            <person name="Baek J.H."/>
            <person name="Kim J.M."/>
            <person name="Choi D.G."/>
            <person name="Jeon C.O."/>
        </authorList>
    </citation>
    <scope>NUCLEOTIDE SEQUENCE [LARGE SCALE GENOMIC DNA]</scope>
    <source>
        <strain evidence="4 5">J2-16</strain>
    </source>
</reference>
<dbReference type="Gene3D" id="1.10.150.130">
    <property type="match status" value="1"/>
</dbReference>
<evidence type="ECO:0000256" key="2">
    <source>
        <dbReference type="ARBA" id="ARBA00023125"/>
    </source>
</evidence>
<gene>
    <name evidence="4" type="ORF">SH580_17685</name>
</gene>
<proteinExistence type="inferred from homology"/>
<evidence type="ECO:0000313" key="4">
    <source>
        <dbReference type="EMBL" id="WPJ95257.1"/>
    </source>
</evidence>
<dbReference type="InterPro" id="IPR050090">
    <property type="entry name" value="Tyrosine_recombinase_XerCD"/>
</dbReference>
<evidence type="ECO:0000256" key="3">
    <source>
        <dbReference type="ARBA" id="ARBA00023172"/>
    </source>
</evidence>
<protein>
    <recommendedName>
        <fullName evidence="6">Tyr recombinase domain-containing protein</fullName>
    </recommendedName>
</protein>
<comment type="similarity">
    <text evidence="1">Belongs to the 'phage' integrase family.</text>
</comment>
<accession>A0ABZ0RK08</accession>
<keyword evidence="5" id="KW-1185">Reference proteome</keyword>
<dbReference type="InterPro" id="IPR010998">
    <property type="entry name" value="Integrase_recombinase_N"/>
</dbReference>
<evidence type="ECO:0000256" key="1">
    <source>
        <dbReference type="ARBA" id="ARBA00008857"/>
    </source>
</evidence>
<dbReference type="PANTHER" id="PTHR30349">
    <property type="entry name" value="PHAGE INTEGRASE-RELATED"/>
    <property type="match status" value="1"/>
</dbReference>
<dbReference type="SUPFAM" id="SSF56349">
    <property type="entry name" value="DNA breaking-rejoining enzymes"/>
    <property type="match status" value="1"/>
</dbReference>
<dbReference type="PANTHER" id="PTHR30349:SF41">
    <property type="entry name" value="INTEGRASE_RECOMBINASE PROTEIN MJ0367-RELATED"/>
    <property type="match status" value="1"/>
</dbReference>
<evidence type="ECO:0000313" key="5">
    <source>
        <dbReference type="Proteomes" id="UP001324993"/>
    </source>
</evidence>
<evidence type="ECO:0008006" key="6">
    <source>
        <dbReference type="Google" id="ProtNLM"/>
    </source>
</evidence>
<name>A0ABZ0RK08_9BACT</name>
<keyword evidence="3" id="KW-0233">DNA recombination</keyword>
<dbReference type="Gene3D" id="1.10.443.10">
    <property type="entry name" value="Intergrase catalytic core"/>
    <property type="match status" value="1"/>
</dbReference>
<keyword evidence="2" id="KW-0238">DNA-binding</keyword>
<dbReference type="RefSeq" id="WP_319832150.1">
    <property type="nucleotide sequence ID" value="NZ_CP138858.1"/>
</dbReference>
<sequence length="432" mass="49813">MTKHKFKITPFTNPSGTEVFRLSGTFNGKRIRENYSTREEAKNARQDYEIKHLNNEPEGRTLWTTLSPEENRDAVAAMSMLKAQASEYSLTFAVDYFLRNFRPPEREKDAQTAAQEYLDQRDRDAVRGFISDLQFKAIRSEMNWFKMVFGEQPVSSISIDAYRSYLEKPKQQPRSRRTPPRVTSLKTWNNRRGLLNTFCLFCVEKGYLAENPMVKIPKHKISKSRATAETLTADQVKALMKFLETYTGPPERKNTAAQPKGFLVPFFALALFAGVRPDWKHGEISKLQSSDIDFSTNIIRIEPRTSKVNEHRTIKIQPNLRAWLERYPLDQYPQIPPKNVDRILREVRQEFSLGHDVLRHTFISMTVGAFRSIGDAALQAGNSEAVIRKHYLDLKSVEEADAFWAIVPEGEKLPAMEKKDGRYVLKSQEAKK</sequence>
<dbReference type="InterPro" id="IPR011010">
    <property type="entry name" value="DNA_brk_join_enz"/>
</dbReference>
<dbReference type="EMBL" id="CP138858">
    <property type="protein sequence ID" value="WPJ95257.1"/>
    <property type="molecule type" value="Genomic_DNA"/>
</dbReference>